<proteinExistence type="predicted"/>
<dbReference type="SUPFAM" id="SSF110997">
    <property type="entry name" value="Sporulation related repeat"/>
    <property type="match status" value="1"/>
</dbReference>
<dbReference type="Proteomes" id="UP001165366">
    <property type="component" value="Unassembled WGS sequence"/>
</dbReference>
<feature type="domain" description="SPOR" evidence="1">
    <location>
        <begin position="97"/>
        <end position="179"/>
    </location>
</feature>
<dbReference type="PROSITE" id="PS51257">
    <property type="entry name" value="PROKAR_LIPOPROTEIN"/>
    <property type="match status" value="1"/>
</dbReference>
<dbReference type="Gene3D" id="3.30.70.1070">
    <property type="entry name" value="Sporulation related repeat"/>
    <property type="match status" value="1"/>
</dbReference>
<dbReference type="InterPro" id="IPR036680">
    <property type="entry name" value="SPOR-like_sf"/>
</dbReference>
<reference evidence="2" key="1">
    <citation type="submission" date="2022-01" db="EMBL/GenBank/DDBJ databases">
        <authorList>
            <person name="Wang Y."/>
        </authorList>
    </citation>
    <scope>NUCLEOTIDE SEQUENCE</scope>
    <source>
        <strain evidence="2">WB101</strain>
    </source>
</reference>
<dbReference type="RefSeq" id="WP_237856075.1">
    <property type="nucleotide sequence ID" value="NZ_JAKLWS010000038.1"/>
</dbReference>
<evidence type="ECO:0000313" key="3">
    <source>
        <dbReference type="Proteomes" id="UP001165366"/>
    </source>
</evidence>
<dbReference type="InterPro" id="IPR007730">
    <property type="entry name" value="SPOR-like_dom"/>
</dbReference>
<sequence>MNRVSATLIILLLVLAGCKTTEKTTTDADESPSTETENEPIFDVDPEVVEAYLAEEMDEFDRLLFENRSQLSDRFASVEHDMPDLFLKDVVQEEKVVDQYAGFRVQLLSTRSVAEADSTKDNFRVWADQHIQGYSPEAYVTFRQPYYKVRVGDFRDQQKANNFSRMVKDEYPAAWVVHDRIEPNFLPADTTQIEFVNQ</sequence>
<accession>A0ABS9KIF0</accession>
<comment type="caution">
    <text evidence="2">The sequence shown here is derived from an EMBL/GenBank/DDBJ whole genome shotgun (WGS) entry which is preliminary data.</text>
</comment>
<keyword evidence="3" id="KW-1185">Reference proteome</keyword>
<evidence type="ECO:0000313" key="2">
    <source>
        <dbReference type="EMBL" id="MCG2590634.1"/>
    </source>
</evidence>
<dbReference type="EMBL" id="JAKLWS010000038">
    <property type="protein sequence ID" value="MCG2590634.1"/>
    <property type="molecule type" value="Genomic_DNA"/>
</dbReference>
<organism evidence="2 3">
    <name type="scientific">Rhodohalobacter sulfatireducens</name>
    <dbReference type="NCBI Taxonomy" id="2911366"/>
    <lineage>
        <taxon>Bacteria</taxon>
        <taxon>Pseudomonadati</taxon>
        <taxon>Balneolota</taxon>
        <taxon>Balneolia</taxon>
        <taxon>Balneolales</taxon>
        <taxon>Balneolaceae</taxon>
        <taxon>Rhodohalobacter</taxon>
    </lineage>
</organism>
<gene>
    <name evidence="2" type="ORF">L6773_18820</name>
</gene>
<dbReference type="Pfam" id="PF05036">
    <property type="entry name" value="SPOR"/>
    <property type="match status" value="1"/>
</dbReference>
<name>A0ABS9KIF0_9BACT</name>
<dbReference type="PROSITE" id="PS51724">
    <property type="entry name" value="SPOR"/>
    <property type="match status" value="1"/>
</dbReference>
<reference evidence="2" key="2">
    <citation type="submission" date="2024-05" db="EMBL/GenBank/DDBJ databases">
        <title>Rhodohalobacter halophilus gen. nov., sp. nov., a moderately halophilic member of the family Balneolaceae.</title>
        <authorList>
            <person name="Xia J."/>
        </authorList>
    </citation>
    <scope>NUCLEOTIDE SEQUENCE</scope>
    <source>
        <strain evidence="2">WB101</strain>
    </source>
</reference>
<evidence type="ECO:0000259" key="1">
    <source>
        <dbReference type="PROSITE" id="PS51724"/>
    </source>
</evidence>
<protein>
    <submittedName>
        <fullName evidence="2">SPOR domain-containing protein</fullName>
    </submittedName>
</protein>